<dbReference type="InterPro" id="IPR050808">
    <property type="entry name" value="Phage_Integrase"/>
</dbReference>
<dbReference type="InterPro" id="IPR002104">
    <property type="entry name" value="Integrase_catalytic"/>
</dbReference>
<keyword evidence="4" id="KW-0233">DNA recombination</keyword>
<evidence type="ECO:0000256" key="3">
    <source>
        <dbReference type="ARBA" id="ARBA00023125"/>
    </source>
</evidence>
<dbReference type="GO" id="GO:0006310">
    <property type="term" value="P:DNA recombination"/>
    <property type="evidence" value="ECO:0007669"/>
    <property type="project" value="UniProtKB-KW"/>
</dbReference>
<dbReference type="Gene3D" id="3.30.160.390">
    <property type="entry name" value="Integrase, DNA-binding domain"/>
    <property type="match status" value="1"/>
</dbReference>
<dbReference type="InterPro" id="IPR013762">
    <property type="entry name" value="Integrase-like_cat_sf"/>
</dbReference>
<dbReference type="EMBL" id="PVTQ01000003">
    <property type="protein sequence ID" value="PRY91741.1"/>
    <property type="molecule type" value="Genomic_DNA"/>
</dbReference>
<dbReference type="Gene3D" id="1.10.443.10">
    <property type="entry name" value="Intergrase catalytic core"/>
    <property type="match status" value="1"/>
</dbReference>
<keyword evidence="2" id="KW-0229">DNA integration</keyword>
<dbReference type="InterPro" id="IPR025166">
    <property type="entry name" value="Integrase_DNA_bind_dom"/>
</dbReference>
<evidence type="ECO:0000313" key="7">
    <source>
        <dbReference type="Proteomes" id="UP000238392"/>
    </source>
</evidence>
<dbReference type="Proteomes" id="UP000238392">
    <property type="component" value="Unassembled WGS sequence"/>
</dbReference>
<name>A0A2T0WYI2_9RHOB</name>
<comment type="similarity">
    <text evidence="1">Belongs to the 'phage' integrase family.</text>
</comment>
<dbReference type="AlphaFoldDB" id="A0A2T0WYI2"/>
<accession>A0A2T0WYI2</accession>
<keyword evidence="3" id="KW-0238">DNA-binding</keyword>
<dbReference type="SUPFAM" id="SSF56349">
    <property type="entry name" value="DNA breaking-rejoining enzymes"/>
    <property type="match status" value="1"/>
</dbReference>
<dbReference type="GO" id="GO:0003677">
    <property type="term" value="F:DNA binding"/>
    <property type="evidence" value="ECO:0007669"/>
    <property type="project" value="UniProtKB-KW"/>
</dbReference>
<dbReference type="PROSITE" id="PS51898">
    <property type="entry name" value="TYR_RECOMBINASE"/>
    <property type="match status" value="1"/>
</dbReference>
<dbReference type="InterPro" id="IPR053876">
    <property type="entry name" value="Phage_int_M"/>
</dbReference>
<dbReference type="RefSeq" id="WP_106263404.1">
    <property type="nucleotide sequence ID" value="NZ_PVTQ01000003.1"/>
</dbReference>
<evidence type="ECO:0000256" key="1">
    <source>
        <dbReference type="ARBA" id="ARBA00008857"/>
    </source>
</evidence>
<evidence type="ECO:0000313" key="6">
    <source>
        <dbReference type="EMBL" id="PRY91741.1"/>
    </source>
</evidence>
<evidence type="ECO:0000256" key="4">
    <source>
        <dbReference type="ARBA" id="ARBA00023172"/>
    </source>
</evidence>
<gene>
    <name evidence="6" type="ORF">CLV74_103330</name>
</gene>
<dbReference type="Pfam" id="PF22022">
    <property type="entry name" value="Phage_int_M"/>
    <property type="match status" value="1"/>
</dbReference>
<dbReference type="GO" id="GO:0015074">
    <property type="term" value="P:DNA integration"/>
    <property type="evidence" value="ECO:0007669"/>
    <property type="project" value="UniProtKB-KW"/>
</dbReference>
<sequence>MTHYYRLKPQQLKTLAKGRHCDGQGLYFNARGEGRGQWEFRFKLWGVEHWTGLGGYPAIGLKDARERAEAARKAVANGDNPIKMKRREKALLNVENGSLAVLVEKTHNSLRAELKHGDPTNKWSSPLRTHVLPKLGSTPIMKIDAHDLAQCLQSAWKNTPESGRKSLNCLRKVYKYAFAHGFDVDISDIEKAETPLGPRPKSQKHMPAMHWKDVPEFYSSLNDISIDHLALRLLILTGLRTDPIRHLRLEQIEGDVWTVPEEHVKGRVGHAKTFRLPLGPEALAVIKLAKCHEWNGFLFPNSKGKALDRMALITLMKGFRITARPHGFRSALRTWISEATDTADEVAEACIGHFEANKVVKAYKRTDFFEKRVPIMMDWEKYVISSKS</sequence>
<evidence type="ECO:0000256" key="2">
    <source>
        <dbReference type="ARBA" id="ARBA00022908"/>
    </source>
</evidence>
<reference evidence="6 7" key="1">
    <citation type="submission" date="2018-03" db="EMBL/GenBank/DDBJ databases">
        <title>Genomic Encyclopedia of Archaeal and Bacterial Type Strains, Phase II (KMG-II): from individual species to whole genera.</title>
        <authorList>
            <person name="Goeker M."/>
        </authorList>
    </citation>
    <scope>NUCLEOTIDE SEQUENCE [LARGE SCALE GENOMIC DNA]</scope>
    <source>
        <strain evidence="6 7">DSM 100212</strain>
    </source>
</reference>
<comment type="caution">
    <text evidence="6">The sequence shown here is derived from an EMBL/GenBank/DDBJ whole genome shotgun (WGS) entry which is preliminary data.</text>
</comment>
<feature type="domain" description="Tyr recombinase" evidence="5">
    <location>
        <begin position="204"/>
        <end position="376"/>
    </location>
</feature>
<dbReference type="PANTHER" id="PTHR30629">
    <property type="entry name" value="PROPHAGE INTEGRASE"/>
    <property type="match status" value="1"/>
</dbReference>
<dbReference type="InterPro" id="IPR011010">
    <property type="entry name" value="DNA_brk_join_enz"/>
</dbReference>
<dbReference type="PANTHER" id="PTHR30629:SF2">
    <property type="entry name" value="PROPHAGE INTEGRASE INTS-RELATED"/>
    <property type="match status" value="1"/>
</dbReference>
<organism evidence="6 7">
    <name type="scientific">Donghicola tyrosinivorans</name>
    <dbReference type="NCBI Taxonomy" id="1652492"/>
    <lineage>
        <taxon>Bacteria</taxon>
        <taxon>Pseudomonadati</taxon>
        <taxon>Pseudomonadota</taxon>
        <taxon>Alphaproteobacteria</taxon>
        <taxon>Rhodobacterales</taxon>
        <taxon>Roseobacteraceae</taxon>
        <taxon>Donghicola</taxon>
    </lineage>
</organism>
<evidence type="ECO:0000259" key="5">
    <source>
        <dbReference type="PROSITE" id="PS51898"/>
    </source>
</evidence>
<keyword evidence="7" id="KW-1185">Reference proteome</keyword>
<dbReference type="OrthoDB" id="9795573at2"/>
<dbReference type="Gene3D" id="1.10.150.130">
    <property type="match status" value="1"/>
</dbReference>
<dbReference type="InterPro" id="IPR038488">
    <property type="entry name" value="Integrase_DNA-bd_sf"/>
</dbReference>
<dbReference type="Pfam" id="PF13356">
    <property type="entry name" value="Arm-DNA-bind_3"/>
    <property type="match status" value="1"/>
</dbReference>
<dbReference type="Pfam" id="PF00589">
    <property type="entry name" value="Phage_integrase"/>
    <property type="match status" value="1"/>
</dbReference>
<protein>
    <submittedName>
        <fullName evidence="6">Site-specific recombinase XerD</fullName>
    </submittedName>
</protein>
<dbReference type="InterPro" id="IPR010998">
    <property type="entry name" value="Integrase_recombinase_N"/>
</dbReference>
<proteinExistence type="inferred from homology"/>